<dbReference type="Pfam" id="PF00211">
    <property type="entry name" value="Guanylate_cyc"/>
    <property type="match status" value="1"/>
</dbReference>
<gene>
    <name evidence="2" type="ORF">METZ01_LOCUS428242</name>
</gene>
<dbReference type="InterPro" id="IPR001054">
    <property type="entry name" value="A/G_cyclase"/>
</dbReference>
<dbReference type="SUPFAM" id="SSF55073">
    <property type="entry name" value="Nucleotide cyclase"/>
    <property type="match status" value="1"/>
</dbReference>
<dbReference type="GO" id="GO:0035556">
    <property type="term" value="P:intracellular signal transduction"/>
    <property type="evidence" value="ECO:0007669"/>
    <property type="project" value="InterPro"/>
</dbReference>
<dbReference type="CDD" id="cd07302">
    <property type="entry name" value="CHD"/>
    <property type="match status" value="1"/>
</dbReference>
<sequence>MSVFPDDIFAADPLAAVIEEKTLQLKEGERRNVSILFADLKGFTEMSEKLDPEFVQTTIDKIMSVFTQVIKNHGGYVDKYSGDEVMALFGAKVASEVDSERAIRAAIQMLSNLDRFNQYMKSQKEYSAIDKPLAIRIGINTGLVTTGKIGEGREGDFTVYGDAVNLASRLESNAPVNSIMVPESVQEMLPNQFEYEDRGEIEVKGKKDPISVFCVTGI</sequence>
<dbReference type="InterPro" id="IPR029787">
    <property type="entry name" value="Nucleotide_cyclase"/>
</dbReference>
<dbReference type="PANTHER" id="PTHR43081">
    <property type="entry name" value="ADENYLATE CYCLASE, TERMINAL-DIFFERENTIATION SPECIFIC-RELATED"/>
    <property type="match status" value="1"/>
</dbReference>
<dbReference type="AlphaFoldDB" id="A0A382XYR0"/>
<dbReference type="PANTHER" id="PTHR43081:SF1">
    <property type="entry name" value="ADENYLATE CYCLASE, TERMINAL-DIFFERENTIATION SPECIFIC"/>
    <property type="match status" value="1"/>
</dbReference>
<dbReference type="SMART" id="SM00044">
    <property type="entry name" value="CYCc"/>
    <property type="match status" value="1"/>
</dbReference>
<feature type="non-terminal residue" evidence="2">
    <location>
        <position position="218"/>
    </location>
</feature>
<evidence type="ECO:0000259" key="1">
    <source>
        <dbReference type="PROSITE" id="PS50125"/>
    </source>
</evidence>
<dbReference type="GO" id="GO:0009190">
    <property type="term" value="P:cyclic nucleotide biosynthetic process"/>
    <property type="evidence" value="ECO:0007669"/>
    <property type="project" value="InterPro"/>
</dbReference>
<reference evidence="2" key="1">
    <citation type="submission" date="2018-05" db="EMBL/GenBank/DDBJ databases">
        <authorList>
            <person name="Lanie J.A."/>
            <person name="Ng W.-L."/>
            <person name="Kazmierczak K.M."/>
            <person name="Andrzejewski T.M."/>
            <person name="Davidsen T.M."/>
            <person name="Wayne K.J."/>
            <person name="Tettelin H."/>
            <person name="Glass J.I."/>
            <person name="Rusch D."/>
            <person name="Podicherti R."/>
            <person name="Tsui H.-C.T."/>
            <person name="Winkler M.E."/>
        </authorList>
    </citation>
    <scope>NUCLEOTIDE SEQUENCE</scope>
</reference>
<proteinExistence type="predicted"/>
<protein>
    <recommendedName>
        <fullName evidence="1">Guanylate cyclase domain-containing protein</fullName>
    </recommendedName>
</protein>
<dbReference type="InterPro" id="IPR050697">
    <property type="entry name" value="Adenylyl/Guanylyl_Cyclase_3/4"/>
</dbReference>
<dbReference type="PROSITE" id="PS50125">
    <property type="entry name" value="GUANYLATE_CYCLASE_2"/>
    <property type="match status" value="1"/>
</dbReference>
<evidence type="ECO:0000313" key="2">
    <source>
        <dbReference type="EMBL" id="SVD75388.1"/>
    </source>
</evidence>
<accession>A0A382XYR0</accession>
<dbReference type="Gene3D" id="3.30.70.1230">
    <property type="entry name" value="Nucleotide cyclase"/>
    <property type="match status" value="1"/>
</dbReference>
<organism evidence="2">
    <name type="scientific">marine metagenome</name>
    <dbReference type="NCBI Taxonomy" id="408172"/>
    <lineage>
        <taxon>unclassified sequences</taxon>
        <taxon>metagenomes</taxon>
        <taxon>ecological metagenomes</taxon>
    </lineage>
</organism>
<name>A0A382XYR0_9ZZZZ</name>
<dbReference type="EMBL" id="UINC01171043">
    <property type="protein sequence ID" value="SVD75388.1"/>
    <property type="molecule type" value="Genomic_DNA"/>
</dbReference>
<feature type="domain" description="Guanylate cyclase" evidence="1">
    <location>
        <begin position="34"/>
        <end position="171"/>
    </location>
</feature>